<gene>
    <name evidence="2" type="ORF">CRENBAI_009019</name>
</gene>
<accession>A0AAV9RG83</accession>
<dbReference type="AlphaFoldDB" id="A0AAV9RG83"/>
<comment type="caution">
    <text evidence="2">The sequence shown here is derived from an EMBL/GenBank/DDBJ whole genome shotgun (WGS) entry which is preliminary data.</text>
</comment>
<feature type="compositionally biased region" description="Pro residues" evidence="1">
    <location>
        <begin position="97"/>
        <end position="108"/>
    </location>
</feature>
<name>A0AAV9RG83_9TELE</name>
<evidence type="ECO:0000313" key="2">
    <source>
        <dbReference type="EMBL" id="KAK5607897.1"/>
    </source>
</evidence>
<feature type="compositionally biased region" description="Basic and acidic residues" evidence="1">
    <location>
        <begin position="25"/>
        <end position="36"/>
    </location>
</feature>
<proteinExistence type="predicted"/>
<feature type="region of interest" description="Disordered" evidence="1">
    <location>
        <begin position="1"/>
        <end position="125"/>
    </location>
</feature>
<organism evidence="2 3">
    <name type="scientific">Crenichthys baileyi</name>
    <name type="common">White River springfish</name>
    <dbReference type="NCBI Taxonomy" id="28760"/>
    <lineage>
        <taxon>Eukaryota</taxon>
        <taxon>Metazoa</taxon>
        <taxon>Chordata</taxon>
        <taxon>Craniata</taxon>
        <taxon>Vertebrata</taxon>
        <taxon>Euteleostomi</taxon>
        <taxon>Actinopterygii</taxon>
        <taxon>Neopterygii</taxon>
        <taxon>Teleostei</taxon>
        <taxon>Neoteleostei</taxon>
        <taxon>Acanthomorphata</taxon>
        <taxon>Ovalentaria</taxon>
        <taxon>Atherinomorphae</taxon>
        <taxon>Cyprinodontiformes</taxon>
        <taxon>Goodeidae</taxon>
        <taxon>Crenichthys</taxon>
    </lineage>
</organism>
<reference evidence="2 3" key="1">
    <citation type="submission" date="2021-06" db="EMBL/GenBank/DDBJ databases">
        <authorList>
            <person name="Palmer J.M."/>
        </authorList>
    </citation>
    <scope>NUCLEOTIDE SEQUENCE [LARGE SCALE GENOMIC DNA]</scope>
    <source>
        <strain evidence="2 3">MEX-2019</strain>
        <tissue evidence="2">Muscle</tissue>
    </source>
</reference>
<sequence length="125" mass="13924">MAGLQSNRHLSRLSSGQPGHRYRTHAPENKCHEPPPHRTAPPPKSRQSHIHTVQAPHTASLNHTARWDGKAQRHPSLCPQAQKSRHHTNGINSTDKQPPPGDMQPPQPQTQTHHSADPYAPPYTL</sequence>
<feature type="compositionally biased region" description="Polar residues" evidence="1">
    <location>
        <begin position="1"/>
        <end position="17"/>
    </location>
</feature>
<dbReference type="Proteomes" id="UP001311232">
    <property type="component" value="Unassembled WGS sequence"/>
</dbReference>
<evidence type="ECO:0000256" key="1">
    <source>
        <dbReference type="SAM" id="MobiDB-lite"/>
    </source>
</evidence>
<keyword evidence="3" id="KW-1185">Reference proteome</keyword>
<protein>
    <submittedName>
        <fullName evidence="2">Uncharacterized protein</fullName>
    </submittedName>
</protein>
<evidence type="ECO:0000313" key="3">
    <source>
        <dbReference type="Proteomes" id="UP001311232"/>
    </source>
</evidence>
<dbReference type="EMBL" id="JAHHUM010001909">
    <property type="protein sequence ID" value="KAK5607897.1"/>
    <property type="molecule type" value="Genomic_DNA"/>
</dbReference>